<dbReference type="InterPro" id="IPR035959">
    <property type="entry name" value="RutC-like_sf"/>
</dbReference>
<feature type="binding site" evidence="5">
    <location>
        <begin position="152"/>
        <end position="153"/>
    </location>
    <ligand>
        <name>FAD</name>
        <dbReference type="ChEBI" id="CHEBI:57692"/>
    </ligand>
</feature>
<feature type="binding site" evidence="5">
    <location>
        <position position="133"/>
    </location>
    <ligand>
        <name>FAD</name>
        <dbReference type="ChEBI" id="CHEBI:57692"/>
    </ligand>
</feature>
<reference evidence="8 9" key="1">
    <citation type="submission" date="2017-03" db="EMBL/GenBank/DDBJ databases">
        <title>Genomes of endolithic fungi from Antarctica.</title>
        <authorList>
            <person name="Coleine C."/>
            <person name="Masonjones S."/>
            <person name="Stajich J.E."/>
        </authorList>
    </citation>
    <scope>NUCLEOTIDE SEQUENCE [LARGE SCALE GENOMIC DNA]</scope>
    <source>
        <strain evidence="8 9">CCFEE 6314</strain>
    </source>
</reference>
<dbReference type="SUPFAM" id="SSF55298">
    <property type="entry name" value="YjgF-like"/>
    <property type="match status" value="1"/>
</dbReference>
<dbReference type="InterPro" id="IPR006175">
    <property type="entry name" value="YjgF/YER057c/UK114"/>
</dbReference>
<dbReference type="Gene3D" id="3.30.1330.40">
    <property type="entry name" value="RutC-like"/>
    <property type="match status" value="1"/>
</dbReference>
<proteinExistence type="inferred from homology"/>
<dbReference type="CDD" id="cd00448">
    <property type="entry name" value="YjgF_YER057c_UK114_family"/>
    <property type="match status" value="1"/>
</dbReference>
<dbReference type="SUPFAM" id="SSF54373">
    <property type="entry name" value="FAD-linked reductases, C-terminal domain"/>
    <property type="match status" value="1"/>
</dbReference>
<dbReference type="EMBL" id="NAJM01000007">
    <property type="protein sequence ID" value="RVX73620.1"/>
    <property type="molecule type" value="Genomic_DNA"/>
</dbReference>
<dbReference type="EC" id="1.4.3.-" evidence="6"/>
<evidence type="ECO:0000313" key="9">
    <source>
        <dbReference type="Proteomes" id="UP000288859"/>
    </source>
</evidence>
<dbReference type="GO" id="GO:0097621">
    <property type="term" value="F:monoamine oxidase activity"/>
    <property type="evidence" value="ECO:0007669"/>
    <property type="project" value="UniProtKB-EC"/>
</dbReference>
<evidence type="ECO:0000256" key="4">
    <source>
        <dbReference type="ARBA" id="ARBA00048448"/>
    </source>
</evidence>
<evidence type="ECO:0000256" key="6">
    <source>
        <dbReference type="RuleBase" id="RU362067"/>
    </source>
</evidence>
<dbReference type="InterPro" id="IPR001613">
    <property type="entry name" value="Flavin_amine_oxidase"/>
</dbReference>
<organism evidence="8 9">
    <name type="scientific">Exophiala mesophila</name>
    <name type="common">Black yeast-like fungus</name>
    <dbReference type="NCBI Taxonomy" id="212818"/>
    <lineage>
        <taxon>Eukaryota</taxon>
        <taxon>Fungi</taxon>
        <taxon>Dikarya</taxon>
        <taxon>Ascomycota</taxon>
        <taxon>Pezizomycotina</taxon>
        <taxon>Eurotiomycetes</taxon>
        <taxon>Chaetothyriomycetidae</taxon>
        <taxon>Chaetothyriales</taxon>
        <taxon>Herpotrichiellaceae</taxon>
        <taxon>Exophiala</taxon>
    </lineage>
</organism>
<gene>
    <name evidence="8" type="ORF">B0A52_02510</name>
</gene>
<evidence type="ECO:0000256" key="1">
    <source>
        <dbReference type="ARBA" id="ARBA00001974"/>
    </source>
</evidence>
<dbReference type="Pfam" id="PF01593">
    <property type="entry name" value="Amino_oxidase"/>
    <property type="match status" value="1"/>
</dbReference>
<sequence length="582" mass="63582">MSNPAPVASTTGSVRIVATSGQVGVDEHGVIIKDPEAQIEQAFKNLRRCLEAAGATVKDVYKMVWYMVNYDPKNRLYRKSLIKFLDGHRPATTAMGVAALAEPDYVFEIEAYAAVKQFPLQTADVVVVGAGLSGLKAAHDVQNSGHTCLVVEARDRVGGKTWSVDPLGQNKFVDLGAAWINDTNQSHIYELVKILGLPTSSQNVSGNVVQEDIGGQYSTYPYGSTPVELSEPNGVADMLKVRDLAESICQTIDIHNPTGTGKALDNITLEQWVRQETLSETALASVRVWTRAMLGLEPSDMSALYFLDYCKSGGGLMQMRSDKSNGGQFLKVEGGTQKISEGLAGLLQPGSVILSSPVRCIEQSHDGVLVSSGRGDILCKRVIVSIPTPLYKEITFIPSLPEAKQRLSESNKLGYQLKVMLLYAEPWWRSYGLCGLLQSFVGPVCVTRDSSVDHQRTYSLTCFVSGEPGIELSRRSQEERFKVVLAQIERAFGPFVNGPVPQPLAVTEHEWAKDQWAQGCPCPVSPPGIMIDFGHALRTPHGKVHFVGTETAYEWKGYMDGAVRSGARGAREVIHMLERPRI</sequence>
<comment type="cofactor">
    <cofactor evidence="1 6">
        <name>FAD</name>
        <dbReference type="ChEBI" id="CHEBI:57692"/>
    </cofactor>
</comment>
<dbReference type="Gene3D" id="1.10.405.10">
    <property type="entry name" value="Guanine Nucleotide Dissociation Inhibitor, domain 1"/>
    <property type="match status" value="1"/>
</dbReference>
<dbReference type="InterPro" id="IPR002937">
    <property type="entry name" value="Amino_oxidase"/>
</dbReference>
<feature type="domain" description="Amine oxidase" evidence="7">
    <location>
        <begin position="132"/>
        <end position="574"/>
    </location>
</feature>
<keyword evidence="6" id="KW-0285">Flavoprotein</keyword>
<name>A0A438NCW6_EXOME</name>
<evidence type="ECO:0000259" key="7">
    <source>
        <dbReference type="Pfam" id="PF01593"/>
    </source>
</evidence>
<evidence type="ECO:0000256" key="3">
    <source>
        <dbReference type="ARBA" id="ARBA00023002"/>
    </source>
</evidence>
<feature type="binding site" evidence="5">
    <location>
        <position position="358"/>
    </location>
    <ligand>
        <name>FAD</name>
        <dbReference type="ChEBI" id="CHEBI:57692"/>
    </ligand>
</feature>
<evidence type="ECO:0000256" key="2">
    <source>
        <dbReference type="ARBA" id="ARBA00005995"/>
    </source>
</evidence>
<dbReference type="InterPro" id="IPR036188">
    <property type="entry name" value="FAD/NAD-bd_sf"/>
</dbReference>
<dbReference type="Gene3D" id="3.90.660.10">
    <property type="match status" value="1"/>
</dbReference>
<accession>A0A438NCW6</accession>
<dbReference type="AlphaFoldDB" id="A0A438NCW6"/>
<dbReference type="Pfam" id="PF01042">
    <property type="entry name" value="Ribonuc_L-PSP"/>
    <property type="match status" value="1"/>
</dbReference>
<dbReference type="Gene3D" id="3.50.50.60">
    <property type="entry name" value="FAD/NAD(P)-binding domain"/>
    <property type="match status" value="1"/>
</dbReference>
<keyword evidence="6" id="KW-0274">FAD</keyword>
<feature type="binding site" evidence="5">
    <location>
        <position position="550"/>
    </location>
    <ligand>
        <name>FAD</name>
        <dbReference type="ChEBI" id="CHEBI:57692"/>
    </ligand>
</feature>
<dbReference type="SUPFAM" id="SSF51905">
    <property type="entry name" value="FAD/NAD(P)-binding domain"/>
    <property type="match status" value="1"/>
</dbReference>
<dbReference type="OrthoDB" id="5046242at2759"/>
<dbReference type="PANTHER" id="PTHR43563">
    <property type="entry name" value="AMINE OXIDASE"/>
    <property type="match status" value="1"/>
</dbReference>
<dbReference type="PANTHER" id="PTHR43563:SF14">
    <property type="entry name" value="AMINE OXIDASE"/>
    <property type="match status" value="1"/>
</dbReference>
<evidence type="ECO:0000313" key="8">
    <source>
        <dbReference type="EMBL" id="RVX73620.1"/>
    </source>
</evidence>
<keyword evidence="3 6" id="KW-0560">Oxidoreductase</keyword>
<comment type="caution">
    <text evidence="8">The sequence shown here is derived from an EMBL/GenBank/DDBJ whole genome shotgun (WGS) entry which is preliminary data.</text>
</comment>
<dbReference type="PRINTS" id="PR00757">
    <property type="entry name" value="AMINEOXDASEF"/>
</dbReference>
<dbReference type="Proteomes" id="UP000288859">
    <property type="component" value="Unassembled WGS sequence"/>
</dbReference>
<dbReference type="VEuPathDB" id="FungiDB:PV10_07708"/>
<comment type="similarity">
    <text evidence="2 6">Belongs to the flavin monoamine oxidase family.</text>
</comment>
<dbReference type="InterPro" id="IPR050703">
    <property type="entry name" value="Flavin_MAO"/>
</dbReference>
<feature type="binding site" evidence="5">
    <location>
        <position position="463"/>
    </location>
    <ligand>
        <name>substrate</name>
    </ligand>
</feature>
<protein>
    <recommendedName>
        <fullName evidence="6">Amine oxidase</fullName>
        <ecNumber evidence="6">1.4.3.-</ecNumber>
    </recommendedName>
</protein>
<comment type="catalytic activity">
    <reaction evidence="4">
        <text>a secondary aliphatic amine + O2 + H2O = a primary amine + an aldehyde + H2O2</text>
        <dbReference type="Rhea" id="RHEA:26414"/>
        <dbReference type="ChEBI" id="CHEBI:15377"/>
        <dbReference type="ChEBI" id="CHEBI:15379"/>
        <dbReference type="ChEBI" id="CHEBI:16240"/>
        <dbReference type="ChEBI" id="CHEBI:17478"/>
        <dbReference type="ChEBI" id="CHEBI:58855"/>
        <dbReference type="ChEBI" id="CHEBI:65296"/>
        <dbReference type="EC" id="1.4.3.4"/>
    </reaction>
</comment>
<evidence type="ECO:0000256" key="5">
    <source>
        <dbReference type="PIRSR" id="PIRSR601613-1"/>
    </source>
</evidence>